<dbReference type="OrthoDB" id="2087958at2"/>
<accession>A0A679IBB0</accession>
<sequence length="211" mass="24563">MLPAPPKEPSNIAELFAFYHDYVKVLYSAVQTENALPQEVLFELNAAFDHLSRHWTYGELEDKVVRKCYGHLKRSCLDIFKISVREARKKFDELRKLDTSDIDNGEYDRKLLALFAEIRSGATAARKLEGNGNADPDGPIKAFDAWQPVYANCLRLETEFYHHAALDWSKRRWVKKYWKSTLITVALTFFASYIGREFGSEIFRWFKQLLA</sequence>
<evidence type="ECO:0000313" key="1">
    <source>
        <dbReference type="EMBL" id="BBU68000.1"/>
    </source>
</evidence>
<protein>
    <submittedName>
        <fullName evidence="1">Uncharacterized protein</fullName>
    </submittedName>
</protein>
<gene>
    <name evidence="1" type="ORF">ICHIAU1_02830</name>
</gene>
<dbReference type="AlphaFoldDB" id="A0A679IBB0"/>
<reference evidence="2" key="1">
    <citation type="submission" date="2020-01" db="EMBL/GenBank/DDBJ databases">
        <title>Phosphoaccumulans saitamaens gen. nov., sp. nov., a polyphosphate accumulating bacterium isolated from surface river water.</title>
        <authorList>
            <person name="Watanabe K."/>
            <person name="Suda W."/>
        </authorList>
    </citation>
    <scope>NUCLEOTIDE SEQUENCE [LARGE SCALE GENOMIC DNA]</scope>
    <source>
        <strain evidence="2">ICHIAU1</strain>
    </source>
</reference>
<keyword evidence="2" id="KW-1185">Reference proteome</keyword>
<proteinExistence type="predicted"/>
<evidence type="ECO:0000313" key="2">
    <source>
        <dbReference type="Proteomes" id="UP000463961"/>
    </source>
</evidence>
<organism evidence="1 2">
    <name type="scientific">Fluviibacter phosphoraccumulans</name>
    <dbReference type="NCBI Taxonomy" id="1751046"/>
    <lineage>
        <taxon>Bacteria</taxon>
        <taxon>Pseudomonadati</taxon>
        <taxon>Pseudomonadota</taxon>
        <taxon>Betaproteobacteria</taxon>
        <taxon>Rhodocyclales</taxon>
        <taxon>Fluviibacteraceae</taxon>
        <taxon>Fluviibacter</taxon>
    </lineage>
</organism>
<name>A0A679IBB0_9RHOO</name>
<dbReference type="EMBL" id="AP022345">
    <property type="protein sequence ID" value="BBU68000.1"/>
    <property type="molecule type" value="Genomic_DNA"/>
</dbReference>
<dbReference type="Proteomes" id="UP000463961">
    <property type="component" value="Chromosome"/>
</dbReference>